<feature type="domain" description="DH" evidence="9">
    <location>
        <begin position="838"/>
        <end position="1022"/>
    </location>
</feature>
<evidence type="ECO:0000259" key="7">
    <source>
        <dbReference type="PROSITE" id="PS50002"/>
    </source>
</evidence>
<dbReference type="PROSITE" id="PS50010">
    <property type="entry name" value="DH_2"/>
    <property type="match status" value="1"/>
</dbReference>
<comment type="subcellular location">
    <subcellularLocation>
        <location evidence="1">Cytoplasm</location>
    </subcellularLocation>
</comment>
<dbReference type="Gene3D" id="1.20.900.10">
    <property type="entry name" value="Dbl homology (DH) domain"/>
    <property type="match status" value="1"/>
</dbReference>
<dbReference type="Gene3D" id="2.30.30.40">
    <property type="entry name" value="SH3 Domains"/>
    <property type="match status" value="1"/>
</dbReference>
<dbReference type="SUPFAM" id="SSF50044">
    <property type="entry name" value="SH3-domain"/>
    <property type="match status" value="1"/>
</dbReference>
<dbReference type="Gene3D" id="2.30.29.30">
    <property type="entry name" value="Pleckstrin-homology domain (PH domain)/Phosphotyrosine-binding domain (PTB)"/>
    <property type="match status" value="1"/>
</dbReference>
<evidence type="ECO:0000256" key="5">
    <source>
        <dbReference type="PROSITE-ProRule" id="PRU00192"/>
    </source>
</evidence>
<evidence type="ECO:0000259" key="9">
    <source>
        <dbReference type="PROSITE" id="PS50010"/>
    </source>
</evidence>
<dbReference type="SMART" id="SM00326">
    <property type="entry name" value="SH3"/>
    <property type="match status" value="1"/>
</dbReference>
<dbReference type="PROSITE" id="PS50002">
    <property type="entry name" value="SH3"/>
    <property type="match status" value="1"/>
</dbReference>
<feature type="region of interest" description="Disordered" evidence="6">
    <location>
        <begin position="298"/>
        <end position="323"/>
    </location>
</feature>
<proteinExistence type="predicted"/>
<evidence type="ECO:0000256" key="3">
    <source>
        <dbReference type="ARBA" id="ARBA00022490"/>
    </source>
</evidence>
<feature type="compositionally biased region" description="Basic residues" evidence="6">
    <location>
        <begin position="555"/>
        <end position="564"/>
    </location>
</feature>
<dbReference type="PROSITE" id="PS50003">
    <property type="entry name" value="PH_DOMAIN"/>
    <property type="match status" value="1"/>
</dbReference>
<keyword evidence="2 5" id="KW-0728">SH3 domain</keyword>
<feature type="compositionally biased region" description="Polar residues" evidence="6">
    <location>
        <begin position="521"/>
        <end position="539"/>
    </location>
</feature>
<dbReference type="SMART" id="SM00325">
    <property type="entry name" value="RhoGEF"/>
    <property type="match status" value="1"/>
</dbReference>
<accession>A0A8C1VKU8</accession>
<dbReference type="FunFam" id="1.20.900.10:FF:000002">
    <property type="entry name" value="Rho guanine nucleotide exchange factor 9"/>
    <property type="match status" value="1"/>
</dbReference>
<dbReference type="InterPro" id="IPR000219">
    <property type="entry name" value="DH_dom"/>
</dbReference>
<dbReference type="InterPro" id="IPR001452">
    <property type="entry name" value="SH3_domain"/>
</dbReference>
<evidence type="ECO:0000256" key="1">
    <source>
        <dbReference type="ARBA" id="ARBA00004496"/>
    </source>
</evidence>
<dbReference type="Pfam" id="PF22697">
    <property type="entry name" value="SOS1_NGEF_PH"/>
    <property type="match status" value="1"/>
</dbReference>
<dbReference type="Ensembl" id="ENSCCRT00015055264.1">
    <property type="protein sequence ID" value="ENSCCRP00015053491.1"/>
    <property type="gene ID" value="ENSCCRG00015022059.1"/>
</dbReference>
<dbReference type="SUPFAM" id="SSF48065">
    <property type="entry name" value="DBL homology domain (DH-domain)"/>
    <property type="match status" value="1"/>
</dbReference>
<dbReference type="InterPro" id="IPR055251">
    <property type="entry name" value="SOS1_NGEF_PH"/>
</dbReference>
<feature type="domain" description="PH" evidence="8">
    <location>
        <begin position="1053"/>
        <end position="1159"/>
    </location>
</feature>
<dbReference type="CDD" id="cd00160">
    <property type="entry name" value="RhoGEF"/>
    <property type="match status" value="1"/>
</dbReference>
<sequence length="1252" mass="141480">MIKAPSSDPQGPSHNNDLQSDPYTDEQLMNPSLRTGCTVHMQPVLSEPCFEENRLNRLNSQAQTVPVIADGQAKLYPSRAVRLFPTQTKCEDNAPLRGPPVTPQAWSGLSSFRVMGSFKKLRTSVFQGIQNRSNAMAAGQERNLSSMIEDGSSFLVTKRDIATSQIQETDKVSNGTTRTRKSQSSVSDEEDCEEEVCGFQRNSHFSQSIRKAYGAGRISLLDLVKTESPTTSEPDPSSTVESIVPCKNLETQENVNVLKRLSKSADNLHVFKGHFKRNVTSAEPQNPECPSTIILQRTTSSSSADLQEHDSGRRQSPLRTRGRLQKLVGSLTDLSVKRKNMPDPSPRVSLSPFSQLHDDYSRRTPCVPLSGRQRRPSPTPSKAQQNNTHHHIPKLHPAPSCPGVFSSTLNDSLEPPIKTTALISDYVQVAVSSTDLCLDAPVCPLEEYCEPMECHQNGINNHYSQMPKQCSSPSQKQTMVNGGNVNLECLWTEERETDDLEASSDITKAFLKSDEISTAASSPVTNTCSSESPLVTPTTPISPPFASDSPVSVVARKRAGRSRPRPVSDYDQLASSKYCIPEEDREYETMNYTSQKDYNTNSRYTESNRPENGHVCTQTESRKRRPISVIGGVDLFSSPTAEQKDDTESLPSPVSRPPVPSHRVSPYRAMSARLRPCVFSQSTPIGLDRMGQHKVRRVLSDGSCDPMLDDSVSEEDGSCEELTEGTPYLQSEVDLFTLNQYIQSGHAVYAEALWDHVTMEEQELAFKAGDVIRVLDVREQDWWWGAVGDHEAWFPSSFVRVRVNQEDSSSDSVEIAPDADESVPSDAHKQNSQHRQQMRANVVKEIMDTERVYIKHLKDICEGYIRQCRKHPGMFTDAQLKTIFSNIEDIYRFQRKFLKELEKKYNTENPHLSEIGSCFLQQEDGFSIYSEYCNTHPVACTELQRLMKQSRYKHFFEACRLLQQMIDISIAGFLLTPVQKICKYPLQLGELLKYTPKDHSDYSGVCAAHKAMKNVASLINERKRRLESIDTIAHWQVAILHWAGDDVLTRSSELIHSGELTRIVRPSKTQQRSYFLFDHQLVFCKKDVLRRDLLHYRGRMDTDLLEPVDLPDGRHAQLGLLKNAFLLRHAENLNVLCVLCCKKSQDKQRWLQAFARERRRVQEDQEMGMEITEAQRKQAVHNARKSKQGKMKKMNYSDHPLPPHHQPLHPLHQRHVTVPTSIPQQQVFSLAEPKKKPSHLLYSLARSALFRK</sequence>
<dbReference type="CDD" id="cd01224">
    <property type="entry name" value="PH_Collybistin_ASEF"/>
    <property type="match status" value="1"/>
</dbReference>
<keyword evidence="3" id="KW-0963">Cytoplasm</keyword>
<name>A0A8C1VKU8_CYPCA</name>
<dbReference type="PANTHER" id="PTHR47544:SF5">
    <property type="entry name" value="SPERMATOGENESIS-ASSOCIATED 13"/>
    <property type="match status" value="1"/>
</dbReference>
<feature type="domain" description="SH3" evidence="7">
    <location>
        <begin position="745"/>
        <end position="804"/>
    </location>
</feature>
<evidence type="ECO:0000313" key="11">
    <source>
        <dbReference type="Proteomes" id="UP000694700"/>
    </source>
</evidence>
<evidence type="ECO:0000313" key="10">
    <source>
        <dbReference type="Ensembl" id="ENSCCRP00015053491.1"/>
    </source>
</evidence>
<feature type="region of interest" description="Disordered" evidence="6">
    <location>
        <begin position="635"/>
        <end position="664"/>
    </location>
</feature>
<dbReference type="GO" id="GO:0005737">
    <property type="term" value="C:cytoplasm"/>
    <property type="evidence" value="ECO:0007669"/>
    <property type="project" value="UniProtKB-SubCell"/>
</dbReference>
<dbReference type="SMART" id="SM00233">
    <property type="entry name" value="PH"/>
    <property type="match status" value="1"/>
</dbReference>
<dbReference type="InterPro" id="IPR036028">
    <property type="entry name" value="SH3-like_dom_sf"/>
</dbReference>
<dbReference type="Pfam" id="PF00621">
    <property type="entry name" value="RhoGEF"/>
    <property type="match status" value="1"/>
</dbReference>
<feature type="region of interest" description="Disordered" evidence="6">
    <location>
        <begin position="521"/>
        <end position="572"/>
    </location>
</feature>
<evidence type="ECO:0000256" key="4">
    <source>
        <dbReference type="ARBA" id="ARBA00022658"/>
    </source>
</evidence>
<feature type="region of interest" description="Disordered" evidence="6">
    <location>
        <begin position="168"/>
        <end position="190"/>
    </location>
</feature>
<evidence type="ECO:0000256" key="6">
    <source>
        <dbReference type="SAM" id="MobiDB-lite"/>
    </source>
</evidence>
<feature type="compositionally biased region" description="Polar residues" evidence="6">
    <location>
        <begin position="590"/>
        <end position="605"/>
    </location>
</feature>
<feature type="region of interest" description="Disordered" evidence="6">
    <location>
        <begin position="336"/>
        <end position="399"/>
    </location>
</feature>
<dbReference type="Pfam" id="PF07653">
    <property type="entry name" value="SH3_2"/>
    <property type="match status" value="1"/>
</dbReference>
<feature type="region of interest" description="Disordered" evidence="6">
    <location>
        <begin position="589"/>
        <end position="623"/>
    </location>
</feature>
<protein>
    <submittedName>
        <fullName evidence="10">Spermatogenesis associated 13</fullName>
    </submittedName>
</protein>
<dbReference type="InterPro" id="IPR001849">
    <property type="entry name" value="PH_domain"/>
</dbReference>
<feature type="region of interest" description="Disordered" evidence="6">
    <location>
        <begin position="1"/>
        <end position="30"/>
    </location>
</feature>
<reference evidence="10" key="1">
    <citation type="submission" date="2025-08" db="UniProtKB">
        <authorList>
            <consortium name="Ensembl"/>
        </authorList>
    </citation>
    <scope>IDENTIFICATION</scope>
</reference>
<dbReference type="InterPro" id="IPR011993">
    <property type="entry name" value="PH-like_dom_sf"/>
</dbReference>
<keyword evidence="4" id="KW-0344">Guanine-nucleotide releasing factor</keyword>
<feature type="region of interest" description="Disordered" evidence="6">
    <location>
        <begin position="809"/>
        <end position="837"/>
    </location>
</feature>
<feature type="compositionally biased region" description="Polar residues" evidence="6">
    <location>
        <begin position="7"/>
        <end position="30"/>
    </location>
</feature>
<evidence type="ECO:0000256" key="2">
    <source>
        <dbReference type="ARBA" id="ARBA00022443"/>
    </source>
</evidence>
<feature type="compositionally biased region" description="Polar residues" evidence="6">
    <location>
        <begin position="168"/>
        <end position="177"/>
    </location>
</feature>
<dbReference type="Proteomes" id="UP000694700">
    <property type="component" value="Unplaced"/>
</dbReference>
<organism evidence="10 11">
    <name type="scientific">Cyprinus carpio</name>
    <name type="common">Common carp</name>
    <dbReference type="NCBI Taxonomy" id="7962"/>
    <lineage>
        <taxon>Eukaryota</taxon>
        <taxon>Metazoa</taxon>
        <taxon>Chordata</taxon>
        <taxon>Craniata</taxon>
        <taxon>Vertebrata</taxon>
        <taxon>Euteleostomi</taxon>
        <taxon>Actinopterygii</taxon>
        <taxon>Neopterygii</taxon>
        <taxon>Teleostei</taxon>
        <taxon>Ostariophysi</taxon>
        <taxon>Cypriniformes</taxon>
        <taxon>Cyprinidae</taxon>
        <taxon>Cyprininae</taxon>
        <taxon>Cyprinus</taxon>
    </lineage>
</organism>
<dbReference type="SUPFAM" id="SSF50729">
    <property type="entry name" value="PH domain-like"/>
    <property type="match status" value="1"/>
</dbReference>
<dbReference type="InterPro" id="IPR035899">
    <property type="entry name" value="DBL_dom_sf"/>
</dbReference>
<evidence type="ECO:0000259" key="8">
    <source>
        <dbReference type="PROSITE" id="PS50003"/>
    </source>
</evidence>
<dbReference type="AlphaFoldDB" id="A0A8C1VKU8"/>
<dbReference type="PANTHER" id="PTHR47544">
    <property type="entry name" value="RHO GUANINE NUCLEOTIDE EXCHANGE FACTOR 4"/>
    <property type="match status" value="1"/>
</dbReference>
<dbReference type="GO" id="GO:0005085">
    <property type="term" value="F:guanyl-nucleotide exchange factor activity"/>
    <property type="evidence" value="ECO:0007669"/>
    <property type="project" value="UniProtKB-KW"/>
</dbReference>